<dbReference type="AlphaFoldDB" id="A4BRD0"/>
<dbReference type="eggNOG" id="COG3781">
    <property type="taxonomic scope" value="Bacteria"/>
</dbReference>
<keyword evidence="4 9" id="KW-0812">Transmembrane</keyword>
<sequence>MIVKKKIAWLRLLFQFKGSSFEETWPRIVTATGVASAVTYFQLRYNIQEYTLTTTPFTLIGVALSIFLGFRNNAAYDRFWEGRTLWGALVNTSRSLARQAYSLIDGSPESEILRFRQTFVKRVIAFVHSLRHHLRGTDSLEDITAFLPGEDLDAVQRSSHRPLAILQQLGQDLAHARNQRWLHELNVPDIDAQLIELSNILGGCERIKNTPIPFTYTVLIHRIVAFYCLFLPFGLVDTIGVLTPVVVFLISHAFFGLEAIGDEIEEPFGTEPNDLPLATISLNIEINLLELIGEPNRPEPLAPQKDILL</sequence>
<proteinExistence type="inferred from homology"/>
<evidence type="ECO:0000256" key="1">
    <source>
        <dbReference type="ARBA" id="ARBA00004651"/>
    </source>
</evidence>
<keyword evidence="2" id="KW-0813">Transport</keyword>
<organism evidence="10 11">
    <name type="scientific">Nitrococcus mobilis Nb-231</name>
    <dbReference type="NCBI Taxonomy" id="314278"/>
    <lineage>
        <taxon>Bacteria</taxon>
        <taxon>Pseudomonadati</taxon>
        <taxon>Pseudomonadota</taxon>
        <taxon>Gammaproteobacteria</taxon>
        <taxon>Chromatiales</taxon>
        <taxon>Ectothiorhodospiraceae</taxon>
        <taxon>Nitrococcus</taxon>
    </lineage>
</organism>
<evidence type="ECO:0000256" key="6">
    <source>
        <dbReference type="ARBA" id="ARBA00023065"/>
    </source>
</evidence>
<evidence type="ECO:0000256" key="3">
    <source>
        <dbReference type="ARBA" id="ARBA00022475"/>
    </source>
</evidence>
<dbReference type="EMBL" id="AAOF01000006">
    <property type="protein sequence ID" value="EAR21752.1"/>
    <property type="molecule type" value="Genomic_DNA"/>
</dbReference>
<evidence type="ECO:0000256" key="4">
    <source>
        <dbReference type="ARBA" id="ARBA00022692"/>
    </source>
</evidence>
<dbReference type="Proteomes" id="UP000003374">
    <property type="component" value="Unassembled WGS sequence"/>
</dbReference>
<evidence type="ECO:0000256" key="5">
    <source>
        <dbReference type="ARBA" id="ARBA00022989"/>
    </source>
</evidence>
<comment type="subcellular location">
    <subcellularLocation>
        <location evidence="1">Cell membrane</location>
        <topology evidence="1">Multi-pass membrane protein</topology>
    </subcellularLocation>
</comment>
<feature type="transmembrane region" description="Helical" evidence="9">
    <location>
        <begin position="50"/>
        <end position="70"/>
    </location>
</feature>
<dbReference type="OrthoDB" id="445589at2"/>
<dbReference type="InterPro" id="IPR044669">
    <property type="entry name" value="YneE/VCCN1/2-like"/>
</dbReference>
<dbReference type="PANTHER" id="PTHR33281">
    <property type="entry name" value="UPF0187 PROTEIN YNEE"/>
    <property type="match status" value="1"/>
</dbReference>
<keyword evidence="3" id="KW-1003">Cell membrane</keyword>
<evidence type="ECO:0000256" key="7">
    <source>
        <dbReference type="ARBA" id="ARBA00023136"/>
    </source>
</evidence>
<reference evidence="10 11" key="1">
    <citation type="submission" date="2006-02" db="EMBL/GenBank/DDBJ databases">
        <authorList>
            <person name="Waterbury J."/>
            <person name="Ferriera S."/>
            <person name="Johnson J."/>
            <person name="Kravitz S."/>
            <person name="Halpern A."/>
            <person name="Remington K."/>
            <person name="Beeson K."/>
            <person name="Tran B."/>
            <person name="Rogers Y.-H."/>
            <person name="Friedman R."/>
            <person name="Venter J.C."/>
        </authorList>
    </citation>
    <scope>NUCLEOTIDE SEQUENCE [LARGE SCALE GENOMIC DNA]</scope>
    <source>
        <strain evidence="10 11">Nb-231</strain>
    </source>
</reference>
<comment type="caution">
    <text evidence="10">The sequence shown here is derived from an EMBL/GenBank/DDBJ whole genome shotgun (WGS) entry which is preliminary data.</text>
</comment>
<dbReference type="GO" id="GO:0005254">
    <property type="term" value="F:chloride channel activity"/>
    <property type="evidence" value="ECO:0007669"/>
    <property type="project" value="InterPro"/>
</dbReference>
<accession>A4BRD0</accession>
<name>A4BRD0_9GAMM</name>
<evidence type="ECO:0000256" key="2">
    <source>
        <dbReference type="ARBA" id="ARBA00022448"/>
    </source>
</evidence>
<comment type="similarity">
    <text evidence="8">Belongs to the anion channel-forming bestrophin (TC 1.A.46) family.</text>
</comment>
<keyword evidence="5 9" id="KW-1133">Transmembrane helix</keyword>
<dbReference type="GO" id="GO:0005886">
    <property type="term" value="C:plasma membrane"/>
    <property type="evidence" value="ECO:0007669"/>
    <property type="project" value="UniProtKB-SubCell"/>
</dbReference>
<protein>
    <submittedName>
        <fullName evidence="10">Hypothetical transmembrane ptotein yneE</fullName>
    </submittedName>
</protein>
<dbReference type="PANTHER" id="PTHR33281:SF19">
    <property type="entry name" value="VOLTAGE-DEPENDENT ANION CHANNEL-FORMING PROTEIN YNEE"/>
    <property type="match status" value="1"/>
</dbReference>
<gene>
    <name evidence="10" type="ORF">NB231_03445</name>
</gene>
<dbReference type="Pfam" id="PF25539">
    <property type="entry name" value="Bestrophin_2"/>
    <property type="match status" value="1"/>
</dbReference>
<keyword evidence="11" id="KW-1185">Reference proteome</keyword>
<evidence type="ECO:0000313" key="11">
    <source>
        <dbReference type="Proteomes" id="UP000003374"/>
    </source>
</evidence>
<evidence type="ECO:0000313" key="10">
    <source>
        <dbReference type="EMBL" id="EAR21752.1"/>
    </source>
</evidence>
<evidence type="ECO:0000256" key="8">
    <source>
        <dbReference type="ARBA" id="ARBA00034708"/>
    </source>
</evidence>
<evidence type="ECO:0000256" key="9">
    <source>
        <dbReference type="SAM" id="Phobius"/>
    </source>
</evidence>
<dbReference type="RefSeq" id="WP_004999755.1">
    <property type="nucleotide sequence ID" value="NZ_CH672427.1"/>
</dbReference>
<keyword evidence="6" id="KW-0406">Ion transport</keyword>
<keyword evidence="7 9" id="KW-0472">Membrane</keyword>
<dbReference type="HOGENOM" id="CLU_029790_4_2_6"/>